<proteinExistence type="predicted"/>
<keyword evidence="3" id="KW-1185">Reference proteome</keyword>
<dbReference type="EMBL" id="CAJNOM010000116">
    <property type="protein sequence ID" value="CAF1080337.1"/>
    <property type="molecule type" value="Genomic_DNA"/>
</dbReference>
<dbReference type="PROSITE" id="PS00018">
    <property type="entry name" value="EF_HAND_1"/>
    <property type="match status" value="1"/>
</dbReference>
<reference evidence="2" key="1">
    <citation type="submission" date="2021-02" db="EMBL/GenBank/DDBJ databases">
        <authorList>
            <person name="Nowell W R."/>
        </authorList>
    </citation>
    <scope>NUCLEOTIDE SEQUENCE</scope>
</reference>
<dbReference type="PROSITE" id="PS50222">
    <property type="entry name" value="EF_HAND_2"/>
    <property type="match status" value="1"/>
</dbReference>
<evidence type="ECO:0000259" key="1">
    <source>
        <dbReference type="PROSITE" id="PS50222"/>
    </source>
</evidence>
<dbReference type="Gene3D" id="1.10.238.10">
    <property type="entry name" value="EF-hand"/>
    <property type="match status" value="1"/>
</dbReference>
<gene>
    <name evidence="2" type="ORF">QVE165_LOCUS19189</name>
</gene>
<organism evidence="2 3">
    <name type="scientific">Adineta steineri</name>
    <dbReference type="NCBI Taxonomy" id="433720"/>
    <lineage>
        <taxon>Eukaryota</taxon>
        <taxon>Metazoa</taxon>
        <taxon>Spiralia</taxon>
        <taxon>Gnathifera</taxon>
        <taxon>Rotifera</taxon>
        <taxon>Eurotatoria</taxon>
        <taxon>Bdelloidea</taxon>
        <taxon>Adinetida</taxon>
        <taxon>Adinetidae</taxon>
        <taxon>Adineta</taxon>
    </lineage>
</organism>
<dbReference type="OrthoDB" id="10012706at2759"/>
<dbReference type="GO" id="GO:0005509">
    <property type="term" value="F:calcium ion binding"/>
    <property type="evidence" value="ECO:0007669"/>
    <property type="project" value="InterPro"/>
</dbReference>
<dbReference type="InterPro" id="IPR002048">
    <property type="entry name" value="EF_hand_dom"/>
</dbReference>
<dbReference type="Proteomes" id="UP000663832">
    <property type="component" value="Unassembled WGS sequence"/>
</dbReference>
<accession>A0A814MJJ0</accession>
<name>A0A814MJJ0_9BILA</name>
<dbReference type="AlphaFoldDB" id="A0A814MJJ0"/>
<dbReference type="InterPro" id="IPR018247">
    <property type="entry name" value="EF_Hand_1_Ca_BS"/>
</dbReference>
<evidence type="ECO:0000313" key="3">
    <source>
        <dbReference type="Proteomes" id="UP000663832"/>
    </source>
</evidence>
<evidence type="ECO:0000313" key="2">
    <source>
        <dbReference type="EMBL" id="CAF1080337.1"/>
    </source>
</evidence>
<protein>
    <recommendedName>
        <fullName evidence="1">EF-hand domain-containing protein</fullName>
    </recommendedName>
</protein>
<feature type="domain" description="EF-hand" evidence="1">
    <location>
        <begin position="168"/>
        <end position="203"/>
    </location>
</feature>
<comment type="caution">
    <text evidence="2">The sequence shown here is derived from an EMBL/GenBank/DDBJ whole genome shotgun (WGS) entry which is preliminary data.</text>
</comment>
<sequence length="215" mass="25702">MMQEIFNDENNRSLNYTKIDRCQDNICINNDEYYKQIIHSNEHNNSDQDLNIKILLTNRFRLILFIFLFLTTHTNALPAYPTQMNYNQPSVPVQLNDRSIYPTQQTFKVYRRFPTQIQQQQQQQQQFNNIPSYSNAAIVQVHSQQNPTIYVQNSNEQQYTLQLRRERQRRAMIDRMVTLFDEDGNGQLTKDELYSMALRSNAFPRFHSYLKQTST</sequence>